<dbReference type="GO" id="GO:0016020">
    <property type="term" value="C:membrane"/>
    <property type="evidence" value="ECO:0007669"/>
    <property type="project" value="UniProtKB-SubCell"/>
</dbReference>
<accession>A0A8J9ZNU8</accession>
<evidence type="ECO:0000256" key="2">
    <source>
        <dbReference type="ARBA" id="ARBA00022692"/>
    </source>
</evidence>
<dbReference type="PANTHER" id="PTHR20851:SF0">
    <property type="entry name" value="APOLIPOPROTEIN(A)"/>
    <property type="match status" value="1"/>
</dbReference>
<dbReference type="GO" id="GO:0004930">
    <property type="term" value="F:G protein-coupled receptor activity"/>
    <property type="evidence" value="ECO:0007669"/>
    <property type="project" value="InterPro"/>
</dbReference>
<proteinExistence type="predicted"/>
<comment type="subcellular location">
    <subcellularLocation>
        <location evidence="1">Membrane</location>
        <topology evidence="1">Multi-pass membrane protein</topology>
    </subcellularLocation>
</comment>
<evidence type="ECO:0000256" key="3">
    <source>
        <dbReference type="ARBA" id="ARBA00022989"/>
    </source>
</evidence>
<evidence type="ECO:0000256" key="6">
    <source>
        <dbReference type="SAM" id="Phobius"/>
    </source>
</evidence>
<dbReference type="Pfam" id="PF00002">
    <property type="entry name" value="7tm_2"/>
    <property type="match status" value="1"/>
</dbReference>
<evidence type="ECO:0000256" key="5">
    <source>
        <dbReference type="SAM" id="MobiDB-lite"/>
    </source>
</evidence>
<feature type="transmembrane region" description="Helical" evidence="6">
    <location>
        <begin position="40"/>
        <end position="65"/>
    </location>
</feature>
<organism evidence="7 8">
    <name type="scientific">Branchiostoma lanceolatum</name>
    <name type="common">Common lancelet</name>
    <name type="synonym">Amphioxus lanceolatum</name>
    <dbReference type="NCBI Taxonomy" id="7740"/>
    <lineage>
        <taxon>Eukaryota</taxon>
        <taxon>Metazoa</taxon>
        <taxon>Chordata</taxon>
        <taxon>Cephalochordata</taxon>
        <taxon>Leptocardii</taxon>
        <taxon>Amphioxiformes</taxon>
        <taxon>Branchiostomatidae</taxon>
        <taxon>Branchiostoma</taxon>
    </lineage>
</organism>
<sequence>MPVPVVAATVFVEFFPGISVRVGYGETGNNCWIGNPTGTFVAFGVPVLCALLASAALTTLTLLSIRKSFQIANAALSRSGSSKAWVYMRISFMMGFTWIFGFIYPYVDSRVPEYIFIVLNASYGLLLTLLLTMTSKVVGKLKSGFMARFHLGKQENRGTAATNQQTRTVATAGGTGATAGGTGAMAGGTGKMAGGTWEKASGTGEIAGGTGDIAGGTGEMAGGTGAVANGTGEMTGGTWEMAGGTGAATGGTKETAGGTGEMAGGNGETAGGNGAATGGTEEMAGGTGEMAGGTGEMAGGTGEMAGGTGEMAGGTVEMAGGTGAATGGTGKMVGGTGEMAGGTGEMAGGTDNVGTQQAPIGGTKEMARGAGCWIPLQTFVRLEEHKADGRIETSSPDKDETNF</sequence>
<evidence type="ECO:0000256" key="1">
    <source>
        <dbReference type="ARBA" id="ARBA00004141"/>
    </source>
</evidence>
<feature type="transmembrane region" description="Helical" evidence="6">
    <location>
        <begin position="86"/>
        <end position="107"/>
    </location>
</feature>
<keyword evidence="2 6" id="KW-0812">Transmembrane</keyword>
<dbReference type="AlphaFoldDB" id="A0A8J9ZNU8"/>
<dbReference type="InterPro" id="IPR011049">
    <property type="entry name" value="Serralysin-like_metalloprot_C"/>
</dbReference>
<evidence type="ECO:0000313" key="8">
    <source>
        <dbReference type="Proteomes" id="UP000838412"/>
    </source>
</evidence>
<feature type="region of interest" description="Disordered" evidence="5">
    <location>
        <begin position="247"/>
        <end position="279"/>
    </location>
</feature>
<feature type="transmembrane region" description="Helical" evidence="6">
    <location>
        <begin position="113"/>
        <end position="133"/>
    </location>
</feature>
<gene>
    <name evidence="7" type="primary">ADGRE5</name>
    <name evidence="7" type="ORF">BLAG_LOCUS15016</name>
</gene>
<evidence type="ECO:0000256" key="4">
    <source>
        <dbReference type="ARBA" id="ARBA00023136"/>
    </source>
</evidence>
<dbReference type="Proteomes" id="UP000838412">
    <property type="component" value="Chromosome 3"/>
</dbReference>
<keyword evidence="8" id="KW-1185">Reference proteome</keyword>
<evidence type="ECO:0000313" key="7">
    <source>
        <dbReference type="EMBL" id="CAH1256918.1"/>
    </source>
</evidence>
<dbReference type="SUPFAM" id="SSF101967">
    <property type="entry name" value="Adhesin YadA, collagen-binding domain"/>
    <property type="match status" value="1"/>
</dbReference>
<feature type="compositionally biased region" description="Gly residues" evidence="5">
    <location>
        <begin position="257"/>
        <end position="277"/>
    </location>
</feature>
<dbReference type="PANTHER" id="PTHR20851">
    <property type="entry name" value="DORSAL INTERACTING PROTEIN 3"/>
    <property type="match status" value="1"/>
</dbReference>
<reference evidence="7" key="1">
    <citation type="submission" date="2022-01" db="EMBL/GenBank/DDBJ databases">
        <authorList>
            <person name="Braso-Vives M."/>
        </authorList>
    </citation>
    <scope>NUCLEOTIDE SEQUENCE</scope>
</reference>
<dbReference type="EMBL" id="OV696688">
    <property type="protein sequence ID" value="CAH1256918.1"/>
    <property type="molecule type" value="Genomic_DNA"/>
</dbReference>
<keyword evidence="4 6" id="KW-0472">Membrane</keyword>
<dbReference type="Gene3D" id="1.20.1070.10">
    <property type="entry name" value="Rhodopsin 7-helix transmembrane proteins"/>
    <property type="match status" value="1"/>
</dbReference>
<keyword evidence="3 6" id="KW-1133">Transmembrane helix</keyword>
<dbReference type="InterPro" id="IPR000832">
    <property type="entry name" value="GPCR_2_secretin-like"/>
</dbReference>
<dbReference type="OrthoDB" id="6155919at2759"/>
<protein>
    <submittedName>
        <fullName evidence="7">ADGRE5 protein</fullName>
    </submittedName>
</protein>
<name>A0A8J9ZNU8_BRALA</name>